<accession>A0A857FSF6</accession>
<proteinExistence type="predicted"/>
<organism evidence="1 2">
    <name type="scientific">Komagataeibacter xylinus</name>
    <name type="common">Gluconacetobacter xylinus</name>
    <dbReference type="NCBI Taxonomy" id="28448"/>
    <lineage>
        <taxon>Bacteria</taxon>
        <taxon>Pseudomonadati</taxon>
        <taxon>Pseudomonadota</taxon>
        <taxon>Alphaproteobacteria</taxon>
        <taxon>Acetobacterales</taxon>
        <taxon>Acetobacteraceae</taxon>
        <taxon>Komagataeibacter</taxon>
    </lineage>
</organism>
<sequence length="389" mass="39021">MVYRIDDPTAASSPPAVPSASGLTPGYFTNGNPSASLPATLVPDWWLNMVQGELEAAVKGGGLTPDKTNNGQLLLAIQALAKGAASGAVLGSPGVLATGDVAGGVLYYSAALKGPAFTYGTTTVGLLTTTALDGYVTTGALTTALAGYLSLGGGNVTGDMDWGSKTAAGTVTHRFWSAGPPATGDATPDATLTVTGGTPGTANQGTFRLSTGTFDLSGSGKVLVPDVVDFTTQEALSAKVAEARYIGSVLAAGSTDVRVTDIQVGSDGSLSVTGSDGNTYDYVQSSIIQSGAVFIERTGKLIKQVFTVTLPKGQGSSSLVVTLPVALSTAIISGTGNALNGTNGKVILVPAVNILSVEGSISQVEVFADNLASQAWSETVDVQVTVEGY</sequence>
<dbReference type="RefSeq" id="WP_159262942.1">
    <property type="nucleotide sequence ID" value="NZ_CP041348.1"/>
</dbReference>
<protein>
    <recommendedName>
        <fullName evidence="3">Tail fiber protein</fullName>
    </recommendedName>
</protein>
<name>A0A857FSF6_KOMXY</name>
<reference evidence="1 2" key="1">
    <citation type="journal article" date="2020" name="Carbohydr. Polym.">
        <title>Characterization and optimization of production of bacterial cellulose from strain CGMCC 17276 based on whole-genome analysis.</title>
        <authorList>
            <person name="Lu T."/>
            <person name="Gao H."/>
            <person name="Liao B."/>
            <person name="Wu J."/>
            <person name="Zhang W."/>
            <person name="Huang J."/>
            <person name="Liu M."/>
            <person name="Huang J."/>
            <person name="Chang Z."/>
            <person name="Jin M."/>
            <person name="Yi Z."/>
            <person name="Jiang D."/>
        </authorList>
    </citation>
    <scope>NUCLEOTIDE SEQUENCE [LARGE SCALE GENOMIC DNA]</scope>
    <source>
        <strain evidence="1 2">CGMCC 17276</strain>
    </source>
</reference>
<evidence type="ECO:0000313" key="2">
    <source>
        <dbReference type="Proteomes" id="UP000464674"/>
    </source>
</evidence>
<dbReference type="OrthoDB" id="7285494at2"/>
<dbReference type="Proteomes" id="UP000464674">
    <property type="component" value="Chromosome"/>
</dbReference>
<evidence type="ECO:0000313" key="1">
    <source>
        <dbReference type="EMBL" id="QHC36469.1"/>
    </source>
</evidence>
<dbReference type="EMBL" id="CP041348">
    <property type="protein sequence ID" value="QHC36469.1"/>
    <property type="molecule type" value="Genomic_DNA"/>
</dbReference>
<dbReference type="AlphaFoldDB" id="A0A857FSF6"/>
<evidence type="ECO:0008006" key="3">
    <source>
        <dbReference type="Google" id="ProtNLM"/>
    </source>
</evidence>
<gene>
    <name evidence="1" type="ORF">FMA36_14030</name>
</gene>